<proteinExistence type="predicted"/>
<protein>
    <recommendedName>
        <fullName evidence="4">Mediator of RNA polymerase II transcription subunit 30</fullName>
    </recommendedName>
</protein>
<dbReference type="GO" id="GO:0016592">
    <property type="term" value="C:mediator complex"/>
    <property type="evidence" value="ECO:0007669"/>
    <property type="project" value="InterPro"/>
</dbReference>
<evidence type="ECO:0000313" key="2">
    <source>
        <dbReference type="EMBL" id="KAK1422394.1"/>
    </source>
</evidence>
<keyword evidence="3" id="KW-1185">Reference proteome</keyword>
<gene>
    <name evidence="2" type="ORF">QVD17_25484</name>
</gene>
<sequence>MEEETSSTTTTKTITSPKSTQQLAIEGQKHLQQTIQSAFHILSSLNDELCSSNLWTSSSSSSLHHAHAPLNGDVTSSDATHQFEIGTGALDEARLRYKSSVAALRSVLIAIPNSKKAKDYDVDEGSIDELDVQKMEEHAAGLRKELEIKNLHLKNLIDQFREFIADVSTWQSSVAG</sequence>
<comment type="caution">
    <text evidence="2">The sequence shown here is derived from an EMBL/GenBank/DDBJ whole genome shotgun (WGS) entry which is preliminary data.</text>
</comment>
<accession>A0AAD8KGR3</accession>
<dbReference type="PANTHER" id="PTHR36406">
    <property type="entry name" value="MEDIATOR OF RNA POLYMERASE II TRANSCRIPTION SUBUNIT 30"/>
    <property type="match status" value="1"/>
</dbReference>
<dbReference type="AlphaFoldDB" id="A0AAD8KGR3"/>
<name>A0AAD8KGR3_TARER</name>
<evidence type="ECO:0008006" key="4">
    <source>
        <dbReference type="Google" id="ProtNLM"/>
    </source>
</evidence>
<dbReference type="EMBL" id="JAUHHV010000006">
    <property type="protein sequence ID" value="KAK1422394.1"/>
    <property type="molecule type" value="Genomic_DNA"/>
</dbReference>
<feature type="region of interest" description="Disordered" evidence="1">
    <location>
        <begin position="1"/>
        <end position="21"/>
    </location>
</feature>
<dbReference type="Proteomes" id="UP001229421">
    <property type="component" value="Unassembled WGS sequence"/>
</dbReference>
<reference evidence="2" key="1">
    <citation type="journal article" date="2023" name="bioRxiv">
        <title>Improved chromosome-level genome assembly for marigold (Tagetes erecta).</title>
        <authorList>
            <person name="Jiang F."/>
            <person name="Yuan L."/>
            <person name="Wang S."/>
            <person name="Wang H."/>
            <person name="Xu D."/>
            <person name="Wang A."/>
            <person name="Fan W."/>
        </authorList>
    </citation>
    <scope>NUCLEOTIDE SEQUENCE</scope>
    <source>
        <strain evidence="2">WSJ</strain>
        <tissue evidence="2">Leaf</tissue>
    </source>
</reference>
<dbReference type="InterPro" id="IPR034568">
    <property type="entry name" value="MED30"/>
</dbReference>
<evidence type="ECO:0000313" key="3">
    <source>
        <dbReference type="Proteomes" id="UP001229421"/>
    </source>
</evidence>
<organism evidence="2 3">
    <name type="scientific">Tagetes erecta</name>
    <name type="common">African marigold</name>
    <dbReference type="NCBI Taxonomy" id="13708"/>
    <lineage>
        <taxon>Eukaryota</taxon>
        <taxon>Viridiplantae</taxon>
        <taxon>Streptophyta</taxon>
        <taxon>Embryophyta</taxon>
        <taxon>Tracheophyta</taxon>
        <taxon>Spermatophyta</taxon>
        <taxon>Magnoliopsida</taxon>
        <taxon>eudicotyledons</taxon>
        <taxon>Gunneridae</taxon>
        <taxon>Pentapetalae</taxon>
        <taxon>asterids</taxon>
        <taxon>campanulids</taxon>
        <taxon>Asterales</taxon>
        <taxon>Asteraceae</taxon>
        <taxon>Asteroideae</taxon>
        <taxon>Heliantheae alliance</taxon>
        <taxon>Tageteae</taxon>
        <taxon>Tagetes</taxon>
    </lineage>
</organism>
<feature type="compositionally biased region" description="Low complexity" evidence="1">
    <location>
        <begin position="1"/>
        <end position="20"/>
    </location>
</feature>
<evidence type="ECO:0000256" key="1">
    <source>
        <dbReference type="SAM" id="MobiDB-lite"/>
    </source>
</evidence>
<dbReference type="PANTHER" id="PTHR36406:SF2">
    <property type="entry name" value="MEDIATOR OF RNA POLYMERASE II TRANSCRIPTION SUBUNIT 30"/>
    <property type="match status" value="1"/>
</dbReference>